<reference evidence="2 3" key="1">
    <citation type="submission" date="2019-07" db="EMBL/GenBank/DDBJ databases">
        <title>Diversity of Bacteria from Kongsfjorden, Arctic.</title>
        <authorList>
            <person name="Yu Y."/>
        </authorList>
    </citation>
    <scope>NUCLEOTIDE SEQUENCE [LARGE SCALE GENOMIC DNA]</scope>
    <source>
        <strain evidence="2 3">SM1927</strain>
    </source>
</reference>
<dbReference type="EMBL" id="VNFF01000015">
    <property type="protein sequence ID" value="TVU81829.1"/>
    <property type="molecule type" value="Genomic_DNA"/>
</dbReference>
<dbReference type="Proteomes" id="UP000317938">
    <property type="component" value="Unassembled WGS sequence"/>
</dbReference>
<proteinExistence type="predicted"/>
<keyword evidence="3" id="KW-1185">Reference proteome</keyword>
<comment type="caution">
    <text evidence="2">The sequence shown here is derived from an EMBL/GenBank/DDBJ whole genome shotgun (WGS) entry which is preliminary data.</text>
</comment>
<name>A0ABY3FB09_9GAMM</name>
<dbReference type="RefSeq" id="WP_145240267.1">
    <property type="nucleotide sequence ID" value="NZ_VNFF01000015.1"/>
</dbReference>
<accession>A0ABY3FB09</accession>
<sequence>MSYSKLEKKMRNINLAINPYNEKQAIYWDHWLLIRKALKMAQDSYPRLSVIRFDLRITDIKTDDPNIILDGVMKRFFTSLQSKIKHNTKFKAHAKTQCLRYVWVKEKGNEKDKEHFHICIFLNKDDFGFIGQYRTDKRENKKVINTLRESIVQSWATALKVELMMAERLVYFGKTPLHWLDRKRNSYSADLENVKKRLCYMAKVETKEFEGRKIGVGKYLIYKPKSKKSSTTAIK</sequence>
<protein>
    <submittedName>
        <fullName evidence="2">Inovirus Gp2 family protein</fullName>
    </submittedName>
</protein>
<evidence type="ECO:0000313" key="2">
    <source>
        <dbReference type="EMBL" id="TVU81829.1"/>
    </source>
</evidence>
<gene>
    <name evidence="2" type="ORF">FQP85_15400</name>
</gene>
<dbReference type="Pfam" id="PF11726">
    <property type="entry name" value="YagK_YfjJ_C"/>
    <property type="match status" value="1"/>
</dbReference>
<organism evidence="2 3">
    <name type="scientific">Pseudoalteromonas neustonica</name>
    <dbReference type="NCBI Taxonomy" id="1840331"/>
    <lineage>
        <taxon>Bacteria</taxon>
        <taxon>Pseudomonadati</taxon>
        <taxon>Pseudomonadota</taxon>
        <taxon>Gammaproteobacteria</taxon>
        <taxon>Alteromonadales</taxon>
        <taxon>Pseudoalteromonadaceae</taxon>
        <taxon>Pseudoalteromonas</taxon>
    </lineage>
</organism>
<feature type="domain" description="YagK/YfjJ C-terminal" evidence="1">
    <location>
        <begin position="44"/>
        <end position="213"/>
    </location>
</feature>
<dbReference type="InterPro" id="IPR057271">
    <property type="entry name" value="YagK_YfjJ_C"/>
</dbReference>
<evidence type="ECO:0000313" key="3">
    <source>
        <dbReference type="Proteomes" id="UP000317938"/>
    </source>
</evidence>
<evidence type="ECO:0000259" key="1">
    <source>
        <dbReference type="Pfam" id="PF11726"/>
    </source>
</evidence>